<organism evidence="1 2">
    <name type="scientific">Phragmitibacter flavus</name>
    <dbReference type="NCBI Taxonomy" id="2576071"/>
    <lineage>
        <taxon>Bacteria</taxon>
        <taxon>Pseudomonadati</taxon>
        <taxon>Verrucomicrobiota</taxon>
        <taxon>Verrucomicrobiia</taxon>
        <taxon>Verrucomicrobiales</taxon>
        <taxon>Verrucomicrobiaceae</taxon>
        <taxon>Phragmitibacter</taxon>
    </lineage>
</organism>
<dbReference type="InterPro" id="IPR011856">
    <property type="entry name" value="tRNA_endonuc-like_dom_sf"/>
</dbReference>
<dbReference type="AlphaFoldDB" id="A0A5R8KGP1"/>
<dbReference type="OrthoDB" id="2083039at2"/>
<sequence>MELTQNLKALLQDIGESSALLQLCMRLHESADWRVYRNYAEHGCDLVLIGNGKTIKIEVKTRQNVIKKQANRTTLHFTLTESERNSAQFVIAYWFDRAAYFVLPTSALKPSRSKTKTLYKFIAYCSNVVNDFTDFSKGCHEAWHYIMDETKAK</sequence>
<accession>A0A5R8KGP1</accession>
<protein>
    <recommendedName>
        <fullName evidence="3">PD(D/E)XK endonuclease domain-containing protein</fullName>
    </recommendedName>
</protein>
<evidence type="ECO:0000313" key="1">
    <source>
        <dbReference type="EMBL" id="TLD71478.1"/>
    </source>
</evidence>
<proteinExistence type="predicted"/>
<reference evidence="1 2" key="1">
    <citation type="submission" date="2019-05" db="EMBL/GenBank/DDBJ databases">
        <title>Verrucobacter flavum gen. nov., sp. nov. a new member of the family Verrucomicrobiaceae.</title>
        <authorList>
            <person name="Szuroczki S."/>
            <person name="Abbaszade G."/>
            <person name="Szabo A."/>
            <person name="Felfoldi T."/>
            <person name="Schumann P."/>
            <person name="Boka K."/>
            <person name="Keki Z."/>
            <person name="Toumi M."/>
            <person name="Toth E."/>
        </authorList>
    </citation>
    <scope>NUCLEOTIDE SEQUENCE [LARGE SCALE GENOMIC DNA]</scope>
    <source>
        <strain evidence="1 2">MG-N-17</strain>
    </source>
</reference>
<dbReference type="RefSeq" id="WP_138085690.1">
    <property type="nucleotide sequence ID" value="NZ_VAUV01000005.1"/>
</dbReference>
<dbReference type="Gene3D" id="3.40.1350.10">
    <property type="match status" value="1"/>
</dbReference>
<gene>
    <name evidence="1" type="ORF">FEM03_08100</name>
</gene>
<evidence type="ECO:0000313" key="2">
    <source>
        <dbReference type="Proteomes" id="UP000306196"/>
    </source>
</evidence>
<keyword evidence="2" id="KW-1185">Reference proteome</keyword>
<dbReference type="Proteomes" id="UP000306196">
    <property type="component" value="Unassembled WGS sequence"/>
</dbReference>
<name>A0A5R8KGP1_9BACT</name>
<comment type="caution">
    <text evidence="1">The sequence shown here is derived from an EMBL/GenBank/DDBJ whole genome shotgun (WGS) entry which is preliminary data.</text>
</comment>
<dbReference type="GO" id="GO:0003676">
    <property type="term" value="F:nucleic acid binding"/>
    <property type="evidence" value="ECO:0007669"/>
    <property type="project" value="InterPro"/>
</dbReference>
<dbReference type="EMBL" id="VAUV01000005">
    <property type="protein sequence ID" value="TLD71478.1"/>
    <property type="molecule type" value="Genomic_DNA"/>
</dbReference>
<evidence type="ECO:0008006" key="3">
    <source>
        <dbReference type="Google" id="ProtNLM"/>
    </source>
</evidence>